<dbReference type="RefSeq" id="WP_155070847.1">
    <property type="nucleotide sequence ID" value="NZ_WIXO01000001.1"/>
</dbReference>
<evidence type="ECO:0000256" key="3">
    <source>
        <dbReference type="ARBA" id="ARBA00022692"/>
    </source>
</evidence>
<feature type="transmembrane region" description="Helical" evidence="7">
    <location>
        <begin position="39"/>
        <end position="61"/>
    </location>
</feature>
<evidence type="ECO:0000256" key="2">
    <source>
        <dbReference type="ARBA" id="ARBA00022475"/>
    </source>
</evidence>
<keyword evidence="2" id="KW-1003">Cell membrane</keyword>
<feature type="transmembrane region" description="Helical" evidence="7">
    <location>
        <begin position="217"/>
        <end position="240"/>
    </location>
</feature>
<evidence type="ECO:0000313" key="9">
    <source>
        <dbReference type="Proteomes" id="UP000473014"/>
    </source>
</evidence>
<evidence type="ECO:0000313" key="8">
    <source>
        <dbReference type="EMBL" id="MTE19514.1"/>
    </source>
</evidence>
<sequence>MTGPAPAIRRGMAKTWWTVLRGTVKEFLDDEIADRAAALTYYGVLSIFPALLLLVSLLGVVGETATRHILDNLEQLAPGQAREILRDAVDEIQRGGGGFLAVVSLLAAVWAASGYVAAFIRTANHIYDIPEGRPVWKLTPLRIGVTLMLMVLLALSALIVVFTGGVAEQVGTAIGMGEQALLVWSIVKWPVLVLLVASMISILYWSAPNARLRGLRMAPGSVLAVLLWVVTSAGFALYTANFGSYNKTYGTLAGVVVFLVWLWLSNLAILLGLELDAELARRRAYAGGLPRGEEPYVEPRDTTKWPRSLRRELRARRRERRGGGRAPETPDAPGASAREARGEAPE</sequence>
<dbReference type="OrthoDB" id="9781030at2"/>
<evidence type="ECO:0000256" key="7">
    <source>
        <dbReference type="SAM" id="Phobius"/>
    </source>
</evidence>
<dbReference type="Proteomes" id="UP000473014">
    <property type="component" value="Unassembled WGS sequence"/>
</dbReference>
<evidence type="ECO:0000256" key="5">
    <source>
        <dbReference type="ARBA" id="ARBA00023136"/>
    </source>
</evidence>
<evidence type="ECO:0000256" key="1">
    <source>
        <dbReference type="ARBA" id="ARBA00004651"/>
    </source>
</evidence>
<dbReference type="AlphaFoldDB" id="A0A6G2BBB6"/>
<dbReference type="NCBIfam" id="TIGR00765">
    <property type="entry name" value="yihY_not_rbn"/>
    <property type="match status" value="1"/>
</dbReference>
<dbReference type="InterPro" id="IPR017039">
    <property type="entry name" value="Virul_fac_BrkB"/>
</dbReference>
<organism evidence="8 9">
    <name type="scientific">Streptomyces taklimakanensis</name>
    <dbReference type="NCBI Taxonomy" id="2569853"/>
    <lineage>
        <taxon>Bacteria</taxon>
        <taxon>Bacillati</taxon>
        <taxon>Actinomycetota</taxon>
        <taxon>Actinomycetes</taxon>
        <taxon>Kitasatosporales</taxon>
        <taxon>Streptomycetaceae</taxon>
        <taxon>Streptomyces</taxon>
    </lineage>
</organism>
<feature type="transmembrane region" description="Helical" evidence="7">
    <location>
        <begin position="182"/>
        <end position="205"/>
    </location>
</feature>
<name>A0A6G2BBB6_9ACTN</name>
<evidence type="ECO:0000256" key="4">
    <source>
        <dbReference type="ARBA" id="ARBA00022989"/>
    </source>
</evidence>
<keyword evidence="5 7" id="KW-0472">Membrane</keyword>
<dbReference type="PANTHER" id="PTHR30213">
    <property type="entry name" value="INNER MEMBRANE PROTEIN YHJD"/>
    <property type="match status" value="1"/>
</dbReference>
<accession>A0A6G2BBB6</accession>
<protein>
    <submittedName>
        <fullName evidence="8">YihY family inner membrane protein</fullName>
    </submittedName>
</protein>
<keyword evidence="4 7" id="KW-1133">Transmembrane helix</keyword>
<comment type="caution">
    <text evidence="8">The sequence shown here is derived from an EMBL/GenBank/DDBJ whole genome shotgun (WGS) entry which is preliminary data.</text>
</comment>
<dbReference type="Pfam" id="PF03631">
    <property type="entry name" value="Virul_fac_BrkB"/>
    <property type="match status" value="1"/>
</dbReference>
<feature type="compositionally biased region" description="Basic and acidic residues" evidence="6">
    <location>
        <begin position="292"/>
        <end position="312"/>
    </location>
</feature>
<gene>
    <name evidence="8" type="ORF">F0L17_10325</name>
</gene>
<feature type="region of interest" description="Disordered" evidence="6">
    <location>
        <begin position="292"/>
        <end position="346"/>
    </location>
</feature>
<evidence type="ECO:0000256" key="6">
    <source>
        <dbReference type="SAM" id="MobiDB-lite"/>
    </source>
</evidence>
<feature type="transmembrane region" description="Helical" evidence="7">
    <location>
        <begin position="99"/>
        <end position="120"/>
    </location>
</feature>
<feature type="transmembrane region" description="Helical" evidence="7">
    <location>
        <begin position="141"/>
        <end position="162"/>
    </location>
</feature>
<dbReference type="PANTHER" id="PTHR30213:SF0">
    <property type="entry name" value="UPF0761 MEMBRANE PROTEIN YIHY"/>
    <property type="match status" value="1"/>
</dbReference>
<comment type="subcellular location">
    <subcellularLocation>
        <location evidence="1">Cell membrane</location>
        <topology evidence="1">Multi-pass membrane protein</topology>
    </subcellularLocation>
</comment>
<keyword evidence="3 7" id="KW-0812">Transmembrane</keyword>
<feature type="transmembrane region" description="Helical" evidence="7">
    <location>
        <begin position="252"/>
        <end position="273"/>
    </location>
</feature>
<dbReference type="EMBL" id="WIXO01000001">
    <property type="protein sequence ID" value="MTE19514.1"/>
    <property type="molecule type" value="Genomic_DNA"/>
</dbReference>
<dbReference type="GO" id="GO:0005886">
    <property type="term" value="C:plasma membrane"/>
    <property type="evidence" value="ECO:0007669"/>
    <property type="project" value="UniProtKB-SubCell"/>
</dbReference>
<keyword evidence="9" id="KW-1185">Reference proteome</keyword>
<proteinExistence type="predicted"/>
<reference evidence="8 9" key="1">
    <citation type="submission" date="2019-11" db="EMBL/GenBank/DDBJ databases">
        <authorList>
            <person name="Yuan L."/>
        </authorList>
    </citation>
    <scope>NUCLEOTIDE SEQUENCE [LARGE SCALE GENOMIC DNA]</scope>
    <source>
        <strain evidence="8 9">TRM43335</strain>
    </source>
</reference>
<dbReference type="PIRSF" id="PIRSF035875">
    <property type="entry name" value="RNase_BN"/>
    <property type="match status" value="1"/>
</dbReference>